<sequence length="255" mass="27355">MAVDYVKRPGAGSGSGSGSGSAISLEKVEAAAPGLVSLYKQAAVSLEKHRLSGQRAAVYLVLDRSGSMRPYYRDGTVQHLAEQVLGLAAHLDDDGRVPVVFFSTGVDGSAEVALEDYAGRVEALHSSLGHMGRTNYHLAMEAVIEHYRASGSTDPALVVFQTDGGPTSKAAAERVLCEASRLPMFWQFVGFGEDEFRFLRKLDDLPVPGKRVVDNAGFFAAGPDPRAIPDAELYDRLTGEFPDWLRAARGSGIVR</sequence>
<proteinExistence type="predicted"/>
<dbReference type="PROSITE" id="PS50234">
    <property type="entry name" value="VWFA"/>
    <property type="match status" value="1"/>
</dbReference>
<reference evidence="4" key="1">
    <citation type="submission" date="2016-10" db="EMBL/GenBank/DDBJ databases">
        <authorList>
            <person name="Varghese N."/>
            <person name="Submissions S."/>
        </authorList>
    </citation>
    <scope>NUCLEOTIDE SEQUENCE [LARGE SCALE GENOMIC DNA]</scope>
    <source>
        <strain evidence="4">PL19</strain>
    </source>
</reference>
<feature type="region of interest" description="Disordered" evidence="1">
    <location>
        <begin position="1"/>
        <end position="20"/>
    </location>
</feature>
<dbReference type="InterPro" id="IPR019303">
    <property type="entry name" value="vWA_TerF_C"/>
</dbReference>
<dbReference type="CDD" id="cd00198">
    <property type="entry name" value="vWFA"/>
    <property type="match status" value="1"/>
</dbReference>
<accession>A0A1I3V175</accession>
<dbReference type="Pfam" id="PF10138">
    <property type="entry name" value="vWA-TerF-like"/>
    <property type="match status" value="1"/>
</dbReference>
<dbReference type="OrthoDB" id="5756874at2"/>
<protein>
    <submittedName>
        <fullName evidence="3">TerF vWA domain-containing protein</fullName>
    </submittedName>
</protein>
<dbReference type="EMBL" id="FOSG01000002">
    <property type="protein sequence ID" value="SFJ88862.1"/>
    <property type="molecule type" value="Genomic_DNA"/>
</dbReference>
<name>A0A1I3V175_9ACTN</name>
<evidence type="ECO:0000313" key="3">
    <source>
        <dbReference type="EMBL" id="SFJ88862.1"/>
    </source>
</evidence>
<keyword evidence="4" id="KW-1185">Reference proteome</keyword>
<feature type="domain" description="VWFA" evidence="2">
    <location>
        <begin position="57"/>
        <end position="237"/>
    </location>
</feature>
<evidence type="ECO:0000259" key="2">
    <source>
        <dbReference type="PROSITE" id="PS50234"/>
    </source>
</evidence>
<gene>
    <name evidence="3" type="ORF">SAMN05192584_10273</name>
</gene>
<organism evidence="3 4">
    <name type="scientific">Streptomyces pini</name>
    <dbReference type="NCBI Taxonomy" id="1520580"/>
    <lineage>
        <taxon>Bacteria</taxon>
        <taxon>Bacillati</taxon>
        <taxon>Actinomycetota</taxon>
        <taxon>Actinomycetes</taxon>
        <taxon>Kitasatosporales</taxon>
        <taxon>Streptomycetaceae</taxon>
        <taxon>Streptomyces</taxon>
    </lineage>
</organism>
<dbReference type="SUPFAM" id="SSF53300">
    <property type="entry name" value="vWA-like"/>
    <property type="match status" value="1"/>
</dbReference>
<dbReference type="Proteomes" id="UP000198928">
    <property type="component" value="Unassembled WGS sequence"/>
</dbReference>
<dbReference type="InterPro" id="IPR002035">
    <property type="entry name" value="VWF_A"/>
</dbReference>
<evidence type="ECO:0000313" key="4">
    <source>
        <dbReference type="Proteomes" id="UP000198928"/>
    </source>
</evidence>
<dbReference type="SMART" id="SM00327">
    <property type="entry name" value="VWA"/>
    <property type="match status" value="1"/>
</dbReference>
<dbReference type="Gene3D" id="3.40.50.410">
    <property type="entry name" value="von Willebrand factor, type A domain"/>
    <property type="match status" value="1"/>
</dbReference>
<evidence type="ECO:0000256" key="1">
    <source>
        <dbReference type="SAM" id="MobiDB-lite"/>
    </source>
</evidence>
<dbReference type="AlphaFoldDB" id="A0A1I3V175"/>
<dbReference type="InterPro" id="IPR036465">
    <property type="entry name" value="vWFA_dom_sf"/>
</dbReference>
<dbReference type="RefSeq" id="WP_093847559.1">
    <property type="nucleotide sequence ID" value="NZ_FOSG01000002.1"/>
</dbReference>